<sequence length="94" mass="10162">MLKPASGQEPTREFAIRSYRCSVLELRSLEAMITEAKQSQAVFTTVVEKCGTEAGLNVGDVGKGQSSSNRLVSEADEPEQVMKPSPSKHQVTGH</sequence>
<dbReference type="EMBL" id="KZ505772">
    <property type="protein sequence ID" value="PKU45232.1"/>
    <property type="molecule type" value="Genomic_DNA"/>
</dbReference>
<gene>
    <name evidence="2" type="ORF">llap_4459</name>
</gene>
<reference evidence="3" key="2">
    <citation type="submission" date="2017-12" db="EMBL/GenBank/DDBJ databases">
        <title>Genome sequence of the Bar-tailed Godwit (Limosa lapponica baueri).</title>
        <authorList>
            <person name="Lima N.C.B."/>
            <person name="Parody-Merino A.M."/>
            <person name="Battley P.F."/>
            <person name="Fidler A.E."/>
            <person name="Prosdocimi F."/>
        </authorList>
    </citation>
    <scope>NUCLEOTIDE SEQUENCE [LARGE SCALE GENOMIC DNA]</scope>
</reference>
<protein>
    <submittedName>
        <fullName evidence="2">Uncharacterized protein</fullName>
    </submittedName>
</protein>
<organism evidence="2 3">
    <name type="scientific">Limosa lapponica baueri</name>
    <dbReference type="NCBI Taxonomy" id="1758121"/>
    <lineage>
        <taxon>Eukaryota</taxon>
        <taxon>Metazoa</taxon>
        <taxon>Chordata</taxon>
        <taxon>Craniata</taxon>
        <taxon>Vertebrata</taxon>
        <taxon>Euteleostomi</taxon>
        <taxon>Archelosauria</taxon>
        <taxon>Archosauria</taxon>
        <taxon>Dinosauria</taxon>
        <taxon>Saurischia</taxon>
        <taxon>Theropoda</taxon>
        <taxon>Coelurosauria</taxon>
        <taxon>Aves</taxon>
        <taxon>Neognathae</taxon>
        <taxon>Neoaves</taxon>
        <taxon>Charadriiformes</taxon>
        <taxon>Scolopacidae</taxon>
        <taxon>Limosa</taxon>
    </lineage>
</organism>
<feature type="region of interest" description="Disordered" evidence="1">
    <location>
        <begin position="54"/>
        <end position="94"/>
    </location>
</feature>
<evidence type="ECO:0000256" key="1">
    <source>
        <dbReference type="SAM" id="MobiDB-lite"/>
    </source>
</evidence>
<dbReference type="Proteomes" id="UP000233556">
    <property type="component" value="Unassembled WGS sequence"/>
</dbReference>
<dbReference type="AlphaFoldDB" id="A0A2I0UGQ6"/>
<evidence type="ECO:0000313" key="3">
    <source>
        <dbReference type="Proteomes" id="UP000233556"/>
    </source>
</evidence>
<name>A0A2I0UGQ6_LIMLA</name>
<keyword evidence="3" id="KW-1185">Reference proteome</keyword>
<evidence type="ECO:0000313" key="2">
    <source>
        <dbReference type="EMBL" id="PKU45232.1"/>
    </source>
</evidence>
<proteinExistence type="predicted"/>
<accession>A0A2I0UGQ6</accession>
<reference evidence="3" key="1">
    <citation type="submission" date="2017-11" db="EMBL/GenBank/DDBJ databases">
        <authorList>
            <person name="Lima N.C."/>
            <person name="Parody-Merino A.M."/>
            <person name="Battley P.F."/>
            <person name="Fidler A.E."/>
            <person name="Prosdocimi F."/>
        </authorList>
    </citation>
    <scope>NUCLEOTIDE SEQUENCE [LARGE SCALE GENOMIC DNA]</scope>
</reference>